<feature type="repeat" description="TPR" evidence="6">
    <location>
        <begin position="4"/>
        <end position="37"/>
    </location>
</feature>
<dbReference type="PROSITE" id="PS50005">
    <property type="entry name" value="TPR"/>
    <property type="match status" value="1"/>
</dbReference>
<name>A0AAD4GXI5_ASPNN</name>
<dbReference type="GO" id="GO:0061630">
    <property type="term" value="F:ubiquitin protein ligase activity"/>
    <property type="evidence" value="ECO:0007669"/>
    <property type="project" value="UniProtKB-EC"/>
</dbReference>
<dbReference type="GO" id="GO:0005737">
    <property type="term" value="C:cytoplasm"/>
    <property type="evidence" value="ECO:0007669"/>
    <property type="project" value="TreeGrafter"/>
</dbReference>
<dbReference type="GO" id="GO:0000209">
    <property type="term" value="P:protein polyubiquitination"/>
    <property type="evidence" value="ECO:0007669"/>
    <property type="project" value="TreeGrafter"/>
</dbReference>
<evidence type="ECO:0000256" key="1">
    <source>
        <dbReference type="ARBA" id="ARBA00000900"/>
    </source>
</evidence>
<proteinExistence type="predicted"/>
<sequence>MTSALELKEKGNQLFKEGDYNGAEDYYSQAILRNPREPTFFTNRALTRIRLSKWAGVETDARSAIALIGAQSPSSLKSFWYLTQALLGLQRPKEAYELAINAYRTSLDAKSPQTENLSRTVLRAKQQIWAAKESARLREMNETLAYVEGLVEGELARGVEELRRRREGGEIGHVGFLEDERALMEEGERNVGNVREAFRLASGGEVKERIVPDYLVDGITFEIMHDPVMTPGGTSFDRVGISKYVEQAGVDPITRVKMTLDDLRPNYALKAACEEFLDQNGWAVDW</sequence>
<dbReference type="Gene3D" id="1.25.40.10">
    <property type="entry name" value="Tetratricopeptide repeat domain"/>
    <property type="match status" value="1"/>
</dbReference>
<dbReference type="SUPFAM" id="SSF57850">
    <property type="entry name" value="RING/U-box"/>
    <property type="match status" value="1"/>
</dbReference>
<dbReference type="SUPFAM" id="SSF48452">
    <property type="entry name" value="TPR-like"/>
    <property type="match status" value="1"/>
</dbReference>
<organism evidence="8 9">
    <name type="scientific">Aspergillus nanangensis</name>
    <dbReference type="NCBI Taxonomy" id="2582783"/>
    <lineage>
        <taxon>Eukaryota</taxon>
        <taxon>Fungi</taxon>
        <taxon>Dikarya</taxon>
        <taxon>Ascomycota</taxon>
        <taxon>Pezizomycotina</taxon>
        <taxon>Eurotiomycetes</taxon>
        <taxon>Eurotiomycetidae</taxon>
        <taxon>Eurotiales</taxon>
        <taxon>Aspergillaceae</taxon>
        <taxon>Aspergillus</taxon>
        <taxon>Aspergillus subgen. Circumdati</taxon>
    </lineage>
</organism>
<dbReference type="GO" id="GO:0006515">
    <property type="term" value="P:protein quality control for misfolded or incompletely synthesized proteins"/>
    <property type="evidence" value="ECO:0007669"/>
    <property type="project" value="TreeGrafter"/>
</dbReference>
<dbReference type="InterPro" id="IPR013083">
    <property type="entry name" value="Znf_RING/FYVE/PHD"/>
</dbReference>
<dbReference type="PANTHER" id="PTHR46803:SF2">
    <property type="entry name" value="E3 UBIQUITIN-PROTEIN LIGASE CHIP"/>
    <property type="match status" value="1"/>
</dbReference>
<evidence type="ECO:0000313" key="9">
    <source>
        <dbReference type="Proteomes" id="UP001194746"/>
    </source>
</evidence>
<keyword evidence="3" id="KW-0677">Repeat</keyword>
<keyword evidence="5" id="KW-0697">Rotamase</keyword>
<keyword evidence="5" id="KW-0413">Isomerase</keyword>
<dbReference type="GO" id="GO:0071218">
    <property type="term" value="P:cellular response to misfolded protein"/>
    <property type="evidence" value="ECO:0007669"/>
    <property type="project" value="TreeGrafter"/>
</dbReference>
<keyword evidence="6" id="KW-0802">TPR repeat</keyword>
<accession>A0AAD4GXI5</accession>
<reference evidence="8" key="2">
    <citation type="submission" date="2020-02" db="EMBL/GenBank/DDBJ databases">
        <authorList>
            <person name="Gilchrist C.L.M."/>
            <person name="Chooi Y.-H."/>
        </authorList>
    </citation>
    <scope>NUCLEOTIDE SEQUENCE</scope>
    <source>
        <strain evidence="8">MST-FP2251</strain>
    </source>
</reference>
<gene>
    <name evidence="8" type="ORF">FE257_010019</name>
</gene>
<dbReference type="InterPro" id="IPR019734">
    <property type="entry name" value="TPR_rpt"/>
</dbReference>
<evidence type="ECO:0000256" key="5">
    <source>
        <dbReference type="ARBA" id="ARBA00023110"/>
    </source>
</evidence>
<dbReference type="SMART" id="SM00504">
    <property type="entry name" value="Ubox"/>
    <property type="match status" value="1"/>
</dbReference>
<dbReference type="EMBL" id="VCAU01000006">
    <property type="protein sequence ID" value="KAF9893849.1"/>
    <property type="molecule type" value="Genomic_DNA"/>
</dbReference>
<keyword evidence="9" id="KW-1185">Reference proteome</keyword>
<dbReference type="Gene3D" id="3.30.40.10">
    <property type="entry name" value="Zinc/RING finger domain, C3HC4 (zinc finger)"/>
    <property type="match status" value="1"/>
</dbReference>
<keyword evidence="4" id="KW-0833">Ubl conjugation pathway</keyword>
<reference evidence="8" key="1">
    <citation type="journal article" date="2019" name="Beilstein J. Org. Chem.">
        <title>Nanangenines: drimane sesquiterpenoids as the dominant metabolite cohort of a novel Australian fungus, Aspergillus nanangensis.</title>
        <authorList>
            <person name="Lacey H.J."/>
            <person name="Gilchrist C.L.M."/>
            <person name="Crombie A."/>
            <person name="Kalaitzis J.A."/>
            <person name="Vuong D."/>
            <person name="Rutledge P.J."/>
            <person name="Turner P."/>
            <person name="Pitt J.I."/>
            <person name="Lacey E."/>
            <person name="Chooi Y.H."/>
            <person name="Piggott A.M."/>
        </authorList>
    </citation>
    <scope>NUCLEOTIDE SEQUENCE</scope>
    <source>
        <strain evidence="8">MST-FP2251</strain>
    </source>
</reference>
<protein>
    <recommendedName>
        <fullName evidence="7">U-box domain-containing protein</fullName>
    </recommendedName>
</protein>
<dbReference type="PROSITE" id="PS51698">
    <property type="entry name" value="U_BOX"/>
    <property type="match status" value="1"/>
</dbReference>
<dbReference type="PANTHER" id="PTHR46803">
    <property type="entry name" value="E3 UBIQUITIN-PROTEIN LIGASE CHIP"/>
    <property type="match status" value="1"/>
</dbReference>
<comment type="catalytic activity">
    <reaction evidence="1">
        <text>S-ubiquitinyl-[E2 ubiquitin-conjugating enzyme]-L-cysteine + [acceptor protein]-L-lysine = [E2 ubiquitin-conjugating enzyme]-L-cysteine + N(6)-ubiquitinyl-[acceptor protein]-L-lysine.</text>
        <dbReference type="EC" id="2.3.2.27"/>
    </reaction>
</comment>
<dbReference type="InterPro" id="IPR011990">
    <property type="entry name" value="TPR-like_helical_dom_sf"/>
</dbReference>
<dbReference type="GO" id="GO:0051087">
    <property type="term" value="F:protein-folding chaperone binding"/>
    <property type="evidence" value="ECO:0007669"/>
    <property type="project" value="TreeGrafter"/>
</dbReference>
<keyword evidence="2" id="KW-0808">Transferase</keyword>
<evidence type="ECO:0000259" key="7">
    <source>
        <dbReference type="PROSITE" id="PS51698"/>
    </source>
</evidence>
<evidence type="ECO:0000313" key="8">
    <source>
        <dbReference type="EMBL" id="KAF9893849.1"/>
    </source>
</evidence>
<comment type="caution">
    <text evidence="8">The sequence shown here is derived from an EMBL/GenBank/DDBJ whole genome shotgun (WGS) entry which is preliminary data.</text>
</comment>
<evidence type="ECO:0000256" key="2">
    <source>
        <dbReference type="ARBA" id="ARBA00022679"/>
    </source>
</evidence>
<dbReference type="GO" id="GO:0043161">
    <property type="term" value="P:proteasome-mediated ubiquitin-dependent protein catabolic process"/>
    <property type="evidence" value="ECO:0007669"/>
    <property type="project" value="TreeGrafter"/>
</dbReference>
<evidence type="ECO:0000256" key="6">
    <source>
        <dbReference type="PROSITE-ProRule" id="PRU00339"/>
    </source>
</evidence>
<evidence type="ECO:0000256" key="3">
    <source>
        <dbReference type="ARBA" id="ARBA00022737"/>
    </source>
</evidence>
<dbReference type="InterPro" id="IPR003613">
    <property type="entry name" value="Ubox_domain"/>
</dbReference>
<evidence type="ECO:0000256" key="4">
    <source>
        <dbReference type="ARBA" id="ARBA00022786"/>
    </source>
</evidence>
<dbReference type="AlphaFoldDB" id="A0AAD4GXI5"/>
<feature type="domain" description="U-box" evidence="7">
    <location>
        <begin position="210"/>
        <end position="283"/>
    </location>
</feature>
<dbReference type="GO" id="GO:0045862">
    <property type="term" value="P:positive regulation of proteolysis"/>
    <property type="evidence" value="ECO:0007669"/>
    <property type="project" value="TreeGrafter"/>
</dbReference>
<dbReference type="GO" id="GO:0003755">
    <property type="term" value="F:peptidyl-prolyl cis-trans isomerase activity"/>
    <property type="evidence" value="ECO:0007669"/>
    <property type="project" value="UniProtKB-KW"/>
</dbReference>
<dbReference type="SMART" id="SM00028">
    <property type="entry name" value="TPR"/>
    <property type="match status" value="1"/>
</dbReference>
<dbReference type="Proteomes" id="UP001194746">
    <property type="component" value="Unassembled WGS sequence"/>
</dbReference>
<dbReference type="Pfam" id="PF04564">
    <property type="entry name" value="U-box"/>
    <property type="match status" value="1"/>
</dbReference>